<feature type="non-terminal residue" evidence="1">
    <location>
        <position position="230"/>
    </location>
</feature>
<accession>A0A371G8Y9</accession>
<dbReference type="AlphaFoldDB" id="A0A371G8Y9"/>
<comment type="caution">
    <text evidence="1">The sequence shown here is derived from an EMBL/GenBank/DDBJ whole genome shotgun (WGS) entry which is preliminary data.</text>
</comment>
<evidence type="ECO:0008006" key="3">
    <source>
        <dbReference type="Google" id="ProtNLM"/>
    </source>
</evidence>
<keyword evidence="2" id="KW-1185">Reference proteome</keyword>
<feature type="non-terminal residue" evidence="1">
    <location>
        <position position="1"/>
    </location>
</feature>
<gene>
    <name evidence="1" type="ORF">CR513_31624</name>
</gene>
<organism evidence="1 2">
    <name type="scientific">Mucuna pruriens</name>
    <name type="common">Velvet bean</name>
    <name type="synonym">Dolichos pruriens</name>
    <dbReference type="NCBI Taxonomy" id="157652"/>
    <lineage>
        <taxon>Eukaryota</taxon>
        <taxon>Viridiplantae</taxon>
        <taxon>Streptophyta</taxon>
        <taxon>Embryophyta</taxon>
        <taxon>Tracheophyta</taxon>
        <taxon>Spermatophyta</taxon>
        <taxon>Magnoliopsida</taxon>
        <taxon>eudicotyledons</taxon>
        <taxon>Gunneridae</taxon>
        <taxon>Pentapetalae</taxon>
        <taxon>rosids</taxon>
        <taxon>fabids</taxon>
        <taxon>Fabales</taxon>
        <taxon>Fabaceae</taxon>
        <taxon>Papilionoideae</taxon>
        <taxon>50 kb inversion clade</taxon>
        <taxon>NPAAA clade</taxon>
        <taxon>indigoferoid/millettioid clade</taxon>
        <taxon>Phaseoleae</taxon>
        <taxon>Mucuna</taxon>
    </lineage>
</organism>
<proteinExistence type="predicted"/>
<dbReference type="EMBL" id="QJKJ01006365">
    <property type="protein sequence ID" value="RDX86971.1"/>
    <property type="molecule type" value="Genomic_DNA"/>
</dbReference>
<evidence type="ECO:0000313" key="1">
    <source>
        <dbReference type="EMBL" id="RDX86971.1"/>
    </source>
</evidence>
<protein>
    <recommendedName>
        <fullName evidence="3">Retrotransposon gag domain-containing protein</fullName>
    </recommendedName>
</protein>
<dbReference type="Proteomes" id="UP000257109">
    <property type="component" value="Unassembled WGS sequence"/>
</dbReference>
<dbReference type="OrthoDB" id="1689420at2759"/>
<reference evidence="1" key="1">
    <citation type="submission" date="2018-05" db="EMBL/GenBank/DDBJ databases">
        <title>Draft genome of Mucuna pruriens seed.</title>
        <authorList>
            <person name="Nnadi N.E."/>
            <person name="Vos R."/>
            <person name="Hasami M.H."/>
            <person name="Devisetty U.K."/>
            <person name="Aguiy J.C."/>
        </authorList>
    </citation>
    <scope>NUCLEOTIDE SEQUENCE [LARGE SCALE GENOMIC DNA]</scope>
    <source>
        <strain evidence="1">JCA_2017</strain>
    </source>
</reference>
<evidence type="ECO:0000313" key="2">
    <source>
        <dbReference type="Proteomes" id="UP000257109"/>
    </source>
</evidence>
<name>A0A371G8Y9_MUCPR</name>
<sequence length="230" mass="26943">SKEEPDKVKVNKKCLGQTELTLQTDFVADHKAEPTPIRNRNRICLGSRRSICMTRKRNSGSLHPFDPKIEKTLNRIRKSKNMHRIRKSKNMHVGHGSDSFNSIPEIDHFEIKLDFANNPLFELEPMENNNRTLKKLVTPDVLYQPWCIQYPQLEPAQSYELKSGLIHLLSKFHGLEGEDLHKYLKEFHVVCSMMRPQRILEDYIKMKAFSFSLDKAAKDWLYLQSVMFNT</sequence>